<evidence type="ECO:0000256" key="5">
    <source>
        <dbReference type="SAM" id="Phobius"/>
    </source>
</evidence>
<sequence length="264" mass="27308">MPTETVAPRVFAYTAIGLIAGVFAGFFGVGGGIIIVPLLILVVQADQRQASVTSLVAIIPTSLVAASSFLFSGSVPWDQTAFGLIIAIGSTITAPLGAWALRTWNTITVRWIFITILLIAAIQVLYQLPDRNSHLEWSTATVLVLIASGAAMGFVAGLLGVGGGLLIVPLLVIGFGVSDLTAKALSLIAMFPAAISGTIGSARAGAVNWKAGISLGIPMAIASTLGVWLATITPVEWANPLLGAVLIYAVTQLTLRTIKSMRKS</sequence>
<keyword evidence="3 5" id="KW-1133">Transmembrane helix</keyword>
<proteinExistence type="predicted"/>
<name>A0A6J6BFH9_9ZZZZ</name>
<dbReference type="GO" id="GO:0016020">
    <property type="term" value="C:membrane"/>
    <property type="evidence" value="ECO:0007669"/>
    <property type="project" value="UniProtKB-SubCell"/>
</dbReference>
<feature type="transmembrane region" description="Helical" evidence="5">
    <location>
        <begin position="237"/>
        <end position="255"/>
    </location>
</feature>
<dbReference type="InterPro" id="IPR002781">
    <property type="entry name" value="TM_pro_TauE-like"/>
</dbReference>
<keyword evidence="2 5" id="KW-0812">Transmembrane</keyword>
<keyword evidence="4 5" id="KW-0472">Membrane</keyword>
<dbReference type="AlphaFoldDB" id="A0A6J6BFH9"/>
<protein>
    <submittedName>
        <fullName evidence="6">Unannotated protein</fullName>
    </submittedName>
</protein>
<comment type="subcellular location">
    <subcellularLocation>
        <location evidence="1">Membrane</location>
        <topology evidence="1">Multi-pass membrane protein</topology>
    </subcellularLocation>
</comment>
<feature type="transmembrane region" description="Helical" evidence="5">
    <location>
        <begin position="184"/>
        <end position="204"/>
    </location>
</feature>
<evidence type="ECO:0000313" key="6">
    <source>
        <dbReference type="EMBL" id="CAB4537676.1"/>
    </source>
</evidence>
<dbReference type="EMBL" id="CAEZSG010000074">
    <property type="protein sequence ID" value="CAB4537676.1"/>
    <property type="molecule type" value="Genomic_DNA"/>
</dbReference>
<dbReference type="PANTHER" id="PTHR43701">
    <property type="entry name" value="MEMBRANE TRANSPORTER PROTEIN MJ0441-RELATED"/>
    <property type="match status" value="1"/>
</dbReference>
<reference evidence="6" key="1">
    <citation type="submission" date="2020-05" db="EMBL/GenBank/DDBJ databases">
        <authorList>
            <person name="Chiriac C."/>
            <person name="Salcher M."/>
            <person name="Ghai R."/>
            <person name="Kavagutti S V."/>
        </authorList>
    </citation>
    <scope>NUCLEOTIDE SEQUENCE</scope>
</reference>
<dbReference type="Pfam" id="PF01925">
    <property type="entry name" value="TauE"/>
    <property type="match status" value="2"/>
</dbReference>
<gene>
    <name evidence="6" type="ORF">UFOPK1413_00569</name>
</gene>
<feature type="transmembrane region" description="Helical" evidence="5">
    <location>
        <begin position="108"/>
        <end position="128"/>
    </location>
</feature>
<feature type="transmembrane region" description="Helical" evidence="5">
    <location>
        <begin position="158"/>
        <end position="178"/>
    </location>
</feature>
<evidence type="ECO:0000256" key="4">
    <source>
        <dbReference type="ARBA" id="ARBA00023136"/>
    </source>
</evidence>
<accession>A0A6J6BFH9</accession>
<dbReference type="PANTHER" id="PTHR43701:SF2">
    <property type="entry name" value="MEMBRANE TRANSPORTER PROTEIN YJNA-RELATED"/>
    <property type="match status" value="1"/>
</dbReference>
<feature type="transmembrane region" description="Helical" evidence="5">
    <location>
        <begin position="55"/>
        <end position="75"/>
    </location>
</feature>
<feature type="transmembrane region" description="Helical" evidence="5">
    <location>
        <begin position="12"/>
        <end position="43"/>
    </location>
</feature>
<evidence type="ECO:0000256" key="1">
    <source>
        <dbReference type="ARBA" id="ARBA00004141"/>
    </source>
</evidence>
<organism evidence="6">
    <name type="scientific">freshwater metagenome</name>
    <dbReference type="NCBI Taxonomy" id="449393"/>
    <lineage>
        <taxon>unclassified sequences</taxon>
        <taxon>metagenomes</taxon>
        <taxon>ecological metagenomes</taxon>
    </lineage>
</organism>
<feature type="transmembrane region" description="Helical" evidence="5">
    <location>
        <begin position="81"/>
        <end position="101"/>
    </location>
</feature>
<evidence type="ECO:0000256" key="2">
    <source>
        <dbReference type="ARBA" id="ARBA00022692"/>
    </source>
</evidence>
<dbReference type="InterPro" id="IPR051598">
    <property type="entry name" value="TSUP/Inactive_protease-like"/>
</dbReference>
<evidence type="ECO:0000256" key="3">
    <source>
        <dbReference type="ARBA" id="ARBA00022989"/>
    </source>
</evidence>